<organism evidence="1 2">
    <name type="scientific">Coptis chinensis</name>
    <dbReference type="NCBI Taxonomy" id="261450"/>
    <lineage>
        <taxon>Eukaryota</taxon>
        <taxon>Viridiplantae</taxon>
        <taxon>Streptophyta</taxon>
        <taxon>Embryophyta</taxon>
        <taxon>Tracheophyta</taxon>
        <taxon>Spermatophyta</taxon>
        <taxon>Magnoliopsida</taxon>
        <taxon>Ranunculales</taxon>
        <taxon>Ranunculaceae</taxon>
        <taxon>Coptidoideae</taxon>
        <taxon>Coptis</taxon>
    </lineage>
</organism>
<reference evidence="1 2" key="1">
    <citation type="submission" date="2020-10" db="EMBL/GenBank/DDBJ databases">
        <title>The Coptis chinensis genome and diversification of protoberbering-type alkaloids.</title>
        <authorList>
            <person name="Wang B."/>
            <person name="Shu S."/>
            <person name="Song C."/>
            <person name="Liu Y."/>
        </authorList>
    </citation>
    <scope>NUCLEOTIDE SEQUENCE [LARGE SCALE GENOMIC DNA]</scope>
    <source>
        <strain evidence="1">HL-2020</strain>
        <tissue evidence="1">Leaf</tissue>
    </source>
</reference>
<keyword evidence="2" id="KW-1185">Reference proteome</keyword>
<protein>
    <submittedName>
        <fullName evidence="1">Uncharacterized protein</fullName>
    </submittedName>
</protein>
<gene>
    <name evidence="1" type="ORF">IFM89_019860</name>
</gene>
<name>A0A835IXD9_9MAGN</name>
<sequence>MGISRRESIQPQRMELIQPQRMENGVFFYSLLGDRLPSHMVADRESVFVQPARYLNKGANTIQWPPSAATAMVANAPVDSLLEPSAKRCNELILE</sequence>
<comment type="caution">
    <text evidence="1">The sequence shown here is derived from an EMBL/GenBank/DDBJ whole genome shotgun (WGS) entry which is preliminary data.</text>
</comment>
<dbReference type="AlphaFoldDB" id="A0A835IXD9"/>
<dbReference type="Proteomes" id="UP000631114">
    <property type="component" value="Unassembled WGS sequence"/>
</dbReference>
<accession>A0A835IXD9</accession>
<proteinExistence type="predicted"/>
<evidence type="ECO:0000313" key="2">
    <source>
        <dbReference type="Proteomes" id="UP000631114"/>
    </source>
</evidence>
<evidence type="ECO:0000313" key="1">
    <source>
        <dbReference type="EMBL" id="KAF9625154.1"/>
    </source>
</evidence>
<dbReference type="EMBL" id="JADFTS010000001">
    <property type="protein sequence ID" value="KAF9625154.1"/>
    <property type="molecule type" value="Genomic_DNA"/>
</dbReference>